<dbReference type="SUPFAM" id="SSF52129">
    <property type="entry name" value="Caspase-like"/>
    <property type="match status" value="1"/>
</dbReference>
<reference evidence="2 3" key="1">
    <citation type="submission" date="2018-05" db="EMBL/GenBank/DDBJ databases">
        <title>Genomic Encyclopedia of Type Strains, Phase IV (KMG-IV): sequencing the most valuable type-strain genomes for metagenomic binning, comparative biology and taxonomic classification.</title>
        <authorList>
            <person name="Goeker M."/>
        </authorList>
    </citation>
    <scope>NUCLEOTIDE SEQUENCE [LARGE SCALE GENOMIC DNA]</scope>
    <source>
        <strain evidence="2 3">DSM 44717</strain>
    </source>
</reference>
<dbReference type="EMBL" id="QGTL01000002">
    <property type="protein sequence ID" value="PWV79679.1"/>
    <property type="molecule type" value="Genomic_DNA"/>
</dbReference>
<sequence>MTPLSERRGSRAVLIGVAEYTHPEVSNLTAVATNLTDLAQVLTAADGGGFEPKHCVTVTNPDRRRHVGEAISRAGREATDVLLVYYAGHGMLDRRGRLHLALTDSDPDDITWSSVQFDMLREAIVDSGARVRILILDCCFSGRAFEAMSSTSSLVAGQVEISGTYVITSSGANETSFAPAGDRNTAFTAALLTAAAAGPGLTLEEVYRRTDQLLMRNGHPRPKRRSVDVAGEVRLFGSRTDEVELRRAAGTGHVDSMGSLARMLLERGELAEAETWYRRASKAGSTLAMHN</sequence>
<dbReference type="InterPro" id="IPR011990">
    <property type="entry name" value="TPR-like_helical_dom_sf"/>
</dbReference>
<accession>A0A317NWL3</accession>
<dbReference type="InterPro" id="IPR029030">
    <property type="entry name" value="Caspase-like_dom_sf"/>
</dbReference>
<keyword evidence="3" id="KW-1185">Reference proteome</keyword>
<evidence type="ECO:0000259" key="1">
    <source>
        <dbReference type="Pfam" id="PF00656"/>
    </source>
</evidence>
<dbReference type="InterPro" id="IPR011600">
    <property type="entry name" value="Pept_C14_caspase"/>
</dbReference>
<feature type="domain" description="Peptidase C14 caspase" evidence="1">
    <location>
        <begin position="11"/>
        <end position="216"/>
    </location>
</feature>
<dbReference type="NCBIfam" id="NF047832">
    <property type="entry name" value="caspase_w_EACC1"/>
    <property type="match status" value="1"/>
</dbReference>
<dbReference type="GO" id="GO:0006508">
    <property type="term" value="P:proteolysis"/>
    <property type="evidence" value="ECO:0007669"/>
    <property type="project" value="InterPro"/>
</dbReference>
<proteinExistence type="predicted"/>
<dbReference type="Proteomes" id="UP000246410">
    <property type="component" value="Unassembled WGS sequence"/>
</dbReference>
<gene>
    <name evidence="2" type="ORF">DFR69_102745</name>
</gene>
<name>A0A317NWL3_9NOCA</name>
<dbReference type="RefSeq" id="WP_146229234.1">
    <property type="nucleotide sequence ID" value="NZ_QGTL01000002.1"/>
</dbReference>
<protein>
    <submittedName>
        <fullName evidence="2">Caspase domain-containing protein</fullName>
    </submittedName>
</protein>
<feature type="non-terminal residue" evidence="2">
    <location>
        <position position="291"/>
    </location>
</feature>
<dbReference type="Pfam" id="PF00656">
    <property type="entry name" value="Peptidase_C14"/>
    <property type="match status" value="1"/>
</dbReference>
<dbReference type="GO" id="GO:0004197">
    <property type="term" value="F:cysteine-type endopeptidase activity"/>
    <property type="evidence" value="ECO:0007669"/>
    <property type="project" value="InterPro"/>
</dbReference>
<dbReference type="Gene3D" id="3.40.50.1460">
    <property type="match status" value="1"/>
</dbReference>
<evidence type="ECO:0000313" key="3">
    <source>
        <dbReference type="Proteomes" id="UP000246410"/>
    </source>
</evidence>
<dbReference type="AlphaFoldDB" id="A0A317NWL3"/>
<evidence type="ECO:0000313" key="2">
    <source>
        <dbReference type="EMBL" id="PWV79679.1"/>
    </source>
</evidence>
<comment type="caution">
    <text evidence="2">The sequence shown here is derived from an EMBL/GenBank/DDBJ whole genome shotgun (WGS) entry which is preliminary data.</text>
</comment>
<dbReference type="Gene3D" id="1.25.40.10">
    <property type="entry name" value="Tetratricopeptide repeat domain"/>
    <property type="match status" value="1"/>
</dbReference>
<organism evidence="2 3">
    <name type="scientific">Nocardia neocaledoniensis</name>
    <dbReference type="NCBI Taxonomy" id="236511"/>
    <lineage>
        <taxon>Bacteria</taxon>
        <taxon>Bacillati</taxon>
        <taxon>Actinomycetota</taxon>
        <taxon>Actinomycetes</taxon>
        <taxon>Mycobacteriales</taxon>
        <taxon>Nocardiaceae</taxon>
        <taxon>Nocardia</taxon>
    </lineage>
</organism>